<dbReference type="AlphaFoldDB" id="A0A485LW42"/>
<dbReference type="SUPFAM" id="SSF54909">
    <property type="entry name" value="Dimeric alpha+beta barrel"/>
    <property type="match status" value="1"/>
</dbReference>
<feature type="domain" description="ABM" evidence="1">
    <location>
        <begin position="2"/>
        <end position="90"/>
    </location>
</feature>
<dbReference type="PROSITE" id="PS51725">
    <property type="entry name" value="ABM"/>
    <property type="match status" value="1"/>
</dbReference>
<dbReference type="InterPro" id="IPR011008">
    <property type="entry name" value="Dimeric_a/b-barrel"/>
</dbReference>
<keyword evidence="2" id="KW-0413">Isomerase</keyword>
<protein>
    <submittedName>
        <fullName evidence="2">(4S)-4-hydroxy-5-phosphonooxypentane-2,3-dione isomerase</fullName>
        <ecNumber evidence="2">5.3.1.32</ecNumber>
    </submittedName>
</protein>
<dbReference type="EC" id="5.3.1.32" evidence="2"/>
<dbReference type="InterPro" id="IPR050744">
    <property type="entry name" value="AI-2_Isomerase_LsrG"/>
</dbReference>
<name>A0A485LW42_9ZZZZ</name>
<accession>A0A485LW42</accession>
<evidence type="ECO:0000313" key="2">
    <source>
        <dbReference type="EMBL" id="VFU12161.1"/>
    </source>
</evidence>
<proteinExistence type="predicted"/>
<dbReference type="PANTHER" id="PTHR33336:SF1">
    <property type="entry name" value="(4S)-4-HYDROXY-5-PHOSPHONOOXYPENTANE-2,3-DIONE ISOMERASE"/>
    <property type="match status" value="1"/>
</dbReference>
<dbReference type="InterPro" id="IPR007138">
    <property type="entry name" value="ABM_dom"/>
</dbReference>
<evidence type="ECO:0000259" key="1">
    <source>
        <dbReference type="PROSITE" id="PS51725"/>
    </source>
</evidence>
<gene>
    <name evidence="2" type="primary">lsrG</name>
    <name evidence="2" type="ORF">SCFA_1290003</name>
</gene>
<dbReference type="GO" id="GO:0005829">
    <property type="term" value="C:cytosol"/>
    <property type="evidence" value="ECO:0007669"/>
    <property type="project" value="TreeGrafter"/>
</dbReference>
<dbReference type="Gene3D" id="3.30.70.100">
    <property type="match status" value="1"/>
</dbReference>
<dbReference type="PANTHER" id="PTHR33336">
    <property type="entry name" value="QUINOL MONOOXYGENASE YGIN-RELATED"/>
    <property type="match status" value="1"/>
</dbReference>
<sequence>MITIHVFVHVKPEYVEAFTEASAVNAQSSINETGVARFDVLQQEDDPTRFVLIEIYKTEEDIAKHKSTDHYSRWREAVEPMMAEPRKSIRYREVFPNVPGWD</sequence>
<dbReference type="GO" id="GO:0016491">
    <property type="term" value="F:oxidoreductase activity"/>
    <property type="evidence" value="ECO:0007669"/>
    <property type="project" value="TreeGrafter"/>
</dbReference>
<reference evidence="2" key="1">
    <citation type="submission" date="2019-03" db="EMBL/GenBank/DDBJ databases">
        <authorList>
            <person name="Hao L."/>
        </authorList>
    </citation>
    <scope>NUCLEOTIDE SEQUENCE</scope>
</reference>
<dbReference type="EMBL" id="CAADRM010000034">
    <property type="protein sequence ID" value="VFU12161.1"/>
    <property type="molecule type" value="Genomic_DNA"/>
</dbReference>
<dbReference type="GO" id="GO:0002952">
    <property type="term" value="F:(4S)-4-hydroxy-5-phosphonooxypentane-2,3-dione isomerase activity"/>
    <property type="evidence" value="ECO:0007669"/>
    <property type="project" value="UniProtKB-EC"/>
</dbReference>
<dbReference type="Pfam" id="PF03992">
    <property type="entry name" value="ABM"/>
    <property type="match status" value="1"/>
</dbReference>
<organism evidence="2">
    <name type="scientific">anaerobic digester metagenome</name>
    <dbReference type="NCBI Taxonomy" id="1263854"/>
    <lineage>
        <taxon>unclassified sequences</taxon>
        <taxon>metagenomes</taxon>
        <taxon>ecological metagenomes</taxon>
    </lineage>
</organism>